<evidence type="ECO:0000313" key="2">
    <source>
        <dbReference type="Proteomes" id="UP000475249"/>
    </source>
</evidence>
<proteinExistence type="predicted"/>
<protein>
    <submittedName>
        <fullName evidence="1">Uncharacterized protein</fullName>
    </submittedName>
</protein>
<dbReference type="EMBL" id="WXYO01000006">
    <property type="protein sequence ID" value="NAS13295.1"/>
    <property type="molecule type" value="Genomic_DNA"/>
</dbReference>
<name>A0A6L9EEX4_9FLAO</name>
<reference evidence="1 2" key="1">
    <citation type="submission" date="2020-01" db="EMBL/GenBank/DDBJ databases">
        <title>Bacteria diversity of Porities sp.</title>
        <authorList>
            <person name="Wang G."/>
        </authorList>
    </citation>
    <scope>NUCLEOTIDE SEQUENCE [LARGE SCALE GENOMIC DNA]</scope>
    <source>
        <strain evidence="1 2">R33</strain>
    </source>
</reference>
<organism evidence="1 2">
    <name type="scientific">Poritiphilus flavus</name>
    <dbReference type="NCBI Taxonomy" id="2697053"/>
    <lineage>
        <taxon>Bacteria</taxon>
        <taxon>Pseudomonadati</taxon>
        <taxon>Bacteroidota</taxon>
        <taxon>Flavobacteriia</taxon>
        <taxon>Flavobacteriales</taxon>
        <taxon>Flavobacteriaceae</taxon>
        <taxon>Poritiphilus</taxon>
    </lineage>
</organism>
<dbReference type="RefSeq" id="WP_161436332.1">
    <property type="nucleotide sequence ID" value="NZ_WXYO01000006.1"/>
</dbReference>
<accession>A0A6L9EEX4</accession>
<sequence length="258" mass="29445">MEADRRMWSVTARGLSDCVGELLKAGYGSTSVRELQLKLKKHGVYPAKDLWDLCSAELPDIFFTYDSSQNYVDIQQIVWQTLDFAAAALRKRRADVADEDLELLISDGVRIWVDFLFIDQGSRDIPEELKVLPQLLRNVDAHFVLGSTPLERAWCCYEIALFNQKCATDERLNLNSFIAPTKPYYNWDLVLSTEAEDKIYIEQQIRNTFPGGFEGFQNVMSQASSVALLSKTEGNVYYSPDSIENLGIAAEKWFDRMQ</sequence>
<comment type="caution">
    <text evidence="1">The sequence shown here is derived from an EMBL/GenBank/DDBJ whole genome shotgun (WGS) entry which is preliminary data.</text>
</comment>
<dbReference type="AlphaFoldDB" id="A0A6L9EEX4"/>
<gene>
    <name evidence="1" type="ORF">GTQ38_14855</name>
</gene>
<evidence type="ECO:0000313" key="1">
    <source>
        <dbReference type="EMBL" id="NAS13295.1"/>
    </source>
</evidence>
<keyword evidence="2" id="KW-1185">Reference proteome</keyword>
<dbReference type="Proteomes" id="UP000475249">
    <property type="component" value="Unassembled WGS sequence"/>
</dbReference>